<proteinExistence type="predicted"/>
<dbReference type="EMBL" id="CABFWN010000006">
    <property type="protein sequence ID" value="VUG20098.1"/>
    <property type="molecule type" value="Genomic_DNA"/>
</dbReference>
<evidence type="ECO:0000256" key="1">
    <source>
        <dbReference type="SAM" id="MobiDB-lite"/>
    </source>
</evidence>
<keyword evidence="5" id="KW-1185">Reference proteome</keyword>
<dbReference type="Pfam" id="PF22542">
    <property type="entry name" value="Utp8_C"/>
    <property type="match status" value="1"/>
</dbReference>
<feature type="domain" description="Utp8 C-terminal" evidence="3">
    <location>
        <begin position="451"/>
        <end position="799"/>
    </location>
</feature>
<sequence length="799" mass="89093">MPASIVDPFMVTSLPRLPSSGKLSDQCKIAKIPTSTSTSFDIAVNGSYVATFILKPSPRMIWSHSLSPSVKVDAIDSCDLDNEAETQNSSDGGKIYAVGLSDRNKHSLKLIKCENLFSTDANDDNESVIDIKIDSQAVGICIMEDKERVVVLNSEGTVKAYPIRFNNEEKEAEDPKPLFTLKKRGDLHGSVIYYRFVKYSDFDLGKTSTKFETADKLETVLIFVERIPSEQANTQTLQGHIRAFGQTSALDIVSSTLKLPEEVGNSELEISFDPSGRIVVLTNGEHMKLYTYRLPYLELDQTVDLGWLFKDEEVEGEASIIPTSTNRMLVAKNGMIALIDTEFKALLTKFDVMDKAKRQGKAVLMQAPMVKGNTLRSRETFALYLVSKSAETGSILNQVTVDTGLGKLRDVLGRGLREFRPKFTQKSKRFVGLPLLVTRSELKSKIKEASSLLNRSGEASNKMGRVYEQLKEMKRTKKYEELEQYIVSFLKMDKSADAGRGLQNTENGEVKTNEVGKLRVYEAGKDRIVDPKFFRKVALLLFDRVDNRAIGTKIKVQLNENFIPEHALTYLLTHPLFPKDITPGLLNVLSVSPRLMRQAIVTCPNIPCSDLIEQMSLVEDADMFKDIVGRVTDDFALDTITEEMIRLANGEAGGSNARIDVDGIIRKVMDTGYGISIMNSLIDSNGVTLSLHYSKNESELGNLTSRIEKKVSECEQQSRLLSIIDQSLSLVDGVSGRKKREQAERRRRRKTQSQSKTVEAESGPTDSMLNVGSVSNELFDSSLSNTKRVPTYSIERLEI</sequence>
<dbReference type="Pfam" id="PF10395">
    <property type="entry name" value="Utp8_b_propeller"/>
    <property type="match status" value="1"/>
</dbReference>
<feature type="compositionally biased region" description="Basic residues" evidence="1">
    <location>
        <begin position="736"/>
        <end position="751"/>
    </location>
</feature>
<dbReference type="AlphaFoldDB" id="A0A7D9D076"/>
<evidence type="ECO:0000259" key="3">
    <source>
        <dbReference type="Pfam" id="PF22542"/>
    </source>
</evidence>
<protein>
    <submittedName>
        <fullName evidence="4">DEBR0S6_07888g1_1</fullName>
    </submittedName>
</protein>
<accession>A0A7D9D076</accession>
<evidence type="ECO:0000259" key="2">
    <source>
        <dbReference type="Pfam" id="PF10395"/>
    </source>
</evidence>
<evidence type="ECO:0000313" key="4">
    <source>
        <dbReference type="EMBL" id="VUG20098.1"/>
    </source>
</evidence>
<gene>
    <name evidence="4" type="ORF">DEBR0S6_07888G</name>
</gene>
<feature type="domain" description="Utp8 beta-propeller" evidence="2">
    <location>
        <begin position="3"/>
        <end position="416"/>
    </location>
</feature>
<organism evidence="4 5">
    <name type="scientific">Dekkera bruxellensis</name>
    <name type="common">Brettanomyces custersii</name>
    <dbReference type="NCBI Taxonomy" id="5007"/>
    <lineage>
        <taxon>Eukaryota</taxon>
        <taxon>Fungi</taxon>
        <taxon>Dikarya</taxon>
        <taxon>Ascomycota</taxon>
        <taxon>Saccharomycotina</taxon>
        <taxon>Pichiomycetes</taxon>
        <taxon>Pichiales</taxon>
        <taxon>Pichiaceae</taxon>
        <taxon>Brettanomyces</taxon>
    </lineage>
</organism>
<dbReference type="InterPro" id="IPR018843">
    <property type="entry name" value="Utp8_b-prop"/>
</dbReference>
<name>A0A7D9D076_DEKBR</name>
<dbReference type="InterPro" id="IPR053881">
    <property type="entry name" value="Utp8_C"/>
</dbReference>
<dbReference type="Proteomes" id="UP000478008">
    <property type="component" value="Unassembled WGS sequence"/>
</dbReference>
<feature type="region of interest" description="Disordered" evidence="1">
    <location>
        <begin position="735"/>
        <end position="771"/>
    </location>
</feature>
<reference evidence="4 5" key="1">
    <citation type="submission" date="2019-07" db="EMBL/GenBank/DDBJ databases">
        <authorList>
            <person name="Friedrich A."/>
            <person name="Schacherer J."/>
        </authorList>
    </citation>
    <scope>NUCLEOTIDE SEQUENCE [LARGE SCALE GENOMIC DNA]</scope>
</reference>
<evidence type="ECO:0000313" key="5">
    <source>
        <dbReference type="Proteomes" id="UP000478008"/>
    </source>
</evidence>